<name>A0AAT9GQ18_9CREN</name>
<dbReference type="KEGG" id="sjv:SJAV_08630"/>
<dbReference type="RefSeq" id="WP_369611106.1">
    <property type="nucleotide sequence ID" value="NZ_AP031322.1"/>
</dbReference>
<accession>A0AAT9GQ18</accession>
<dbReference type="Gene3D" id="1.20.120.330">
    <property type="entry name" value="Nucleotidyltransferases domain 2"/>
    <property type="match status" value="1"/>
</dbReference>
<dbReference type="Pfam" id="PF05168">
    <property type="entry name" value="HEPN"/>
    <property type="match status" value="1"/>
</dbReference>
<evidence type="ECO:0000256" key="1">
    <source>
        <dbReference type="SAM" id="Coils"/>
    </source>
</evidence>
<organism evidence="3">
    <name type="scientific">Sulfurisphaera javensis</name>
    <dbReference type="NCBI Taxonomy" id="2049879"/>
    <lineage>
        <taxon>Archaea</taxon>
        <taxon>Thermoproteota</taxon>
        <taxon>Thermoprotei</taxon>
        <taxon>Sulfolobales</taxon>
        <taxon>Sulfolobaceae</taxon>
        <taxon>Sulfurisphaera</taxon>
    </lineage>
</organism>
<reference evidence="3" key="1">
    <citation type="submission" date="2024-03" db="EMBL/GenBank/DDBJ databases">
        <title>Complete genome sequence of Sulfurisphaera javensis strain KD-1.</title>
        <authorList>
            <person name="Sakai H."/>
            <person name="Nur N."/>
            <person name="Suwanto A."/>
            <person name="Kurosawa N."/>
        </authorList>
    </citation>
    <scope>NUCLEOTIDE SEQUENCE</scope>
    <source>
        <strain evidence="3">KD-1</strain>
    </source>
</reference>
<dbReference type="EMBL" id="AP031322">
    <property type="protein sequence ID" value="BFH72919.1"/>
    <property type="molecule type" value="Genomic_DNA"/>
</dbReference>
<gene>
    <name evidence="3" type="ORF">SJAV_08630</name>
</gene>
<dbReference type="AlphaFoldDB" id="A0AAT9GQ18"/>
<dbReference type="SMART" id="SM00748">
    <property type="entry name" value="HEPN"/>
    <property type="match status" value="1"/>
</dbReference>
<sequence>MSGIKVQRLKRRALQFLSDAKKDINDGFYDLAMFHAEEAIQLYLKAVLFELFASEFKSHEVRTLLSYLAKLLKENSYPDLSDEILELAREYRNELSELEDAYIESRYGEMEYDKSQAENAISIAEKIINKLEEISKRVKLG</sequence>
<evidence type="ECO:0000259" key="2">
    <source>
        <dbReference type="PROSITE" id="PS50910"/>
    </source>
</evidence>
<dbReference type="PROSITE" id="PS50910">
    <property type="entry name" value="HEPN"/>
    <property type="match status" value="1"/>
</dbReference>
<proteinExistence type="predicted"/>
<protein>
    <submittedName>
        <fullName evidence="3">HEPN domain-containing protein</fullName>
    </submittedName>
</protein>
<dbReference type="GeneID" id="92353792"/>
<dbReference type="SUPFAM" id="SSF81593">
    <property type="entry name" value="Nucleotidyltransferase substrate binding subunit/domain"/>
    <property type="match status" value="1"/>
</dbReference>
<feature type="coiled-coil region" evidence="1">
    <location>
        <begin position="81"/>
        <end position="134"/>
    </location>
</feature>
<keyword evidence="1" id="KW-0175">Coiled coil</keyword>
<feature type="domain" description="HEPN" evidence="2">
    <location>
        <begin position="10"/>
        <end position="134"/>
    </location>
</feature>
<evidence type="ECO:0000313" key="3">
    <source>
        <dbReference type="EMBL" id="BFH72919.1"/>
    </source>
</evidence>
<dbReference type="InterPro" id="IPR007842">
    <property type="entry name" value="HEPN_dom"/>
</dbReference>